<reference evidence="1" key="1">
    <citation type="submission" date="2020-11" db="EMBL/GenBank/DDBJ databases">
        <authorList>
            <consortium name="DOE Joint Genome Institute"/>
            <person name="Ahrendt S."/>
            <person name="Riley R."/>
            <person name="Andreopoulos W."/>
            <person name="Labutti K."/>
            <person name="Pangilinan J."/>
            <person name="Ruiz-Duenas F.J."/>
            <person name="Barrasa J.M."/>
            <person name="Sanchez-Garcia M."/>
            <person name="Camarero S."/>
            <person name="Miyauchi S."/>
            <person name="Serrano A."/>
            <person name="Linde D."/>
            <person name="Babiker R."/>
            <person name="Drula E."/>
            <person name="Ayuso-Fernandez I."/>
            <person name="Pacheco R."/>
            <person name="Padilla G."/>
            <person name="Ferreira P."/>
            <person name="Barriuso J."/>
            <person name="Kellner H."/>
            <person name="Castanera R."/>
            <person name="Alfaro M."/>
            <person name="Ramirez L."/>
            <person name="Pisabarro A.G."/>
            <person name="Kuo A."/>
            <person name="Tritt A."/>
            <person name="Lipzen A."/>
            <person name="He G."/>
            <person name="Yan M."/>
            <person name="Ng V."/>
            <person name="Cullen D."/>
            <person name="Martin F."/>
            <person name="Rosso M.-N."/>
            <person name="Henrissat B."/>
            <person name="Hibbett D."/>
            <person name="Martinez A.T."/>
            <person name="Grigoriev I.V."/>
        </authorList>
    </citation>
    <scope>NUCLEOTIDE SEQUENCE</scope>
    <source>
        <strain evidence="1">CBS 247.69</strain>
    </source>
</reference>
<comment type="caution">
    <text evidence="1">The sequence shown here is derived from an EMBL/GenBank/DDBJ whole genome shotgun (WGS) entry which is preliminary data.</text>
</comment>
<evidence type="ECO:0000313" key="2">
    <source>
        <dbReference type="Proteomes" id="UP000807353"/>
    </source>
</evidence>
<sequence>MGISQPSSYNCTAFSILTVAFRTASFIGITQAHLGHNVPHGLSEASNPGYVM</sequence>
<name>A0A9P5XYB6_9AGAR</name>
<organism evidence="1 2">
    <name type="scientific">Collybia nuda</name>
    <dbReference type="NCBI Taxonomy" id="64659"/>
    <lineage>
        <taxon>Eukaryota</taxon>
        <taxon>Fungi</taxon>
        <taxon>Dikarya</taxon>
        <taxon>Basidiomycota</taxon>
        <taxon>Agaricomycotina</taxon>
        <taxon>Agaricomycetes</taxon>
        <taxon>Agaricomycetidae</taxon>
        <taxon>Agaricales</taxon>
        <taxon>Tricholomatineae</taxon>
        <taxon>Clitocybaceae</taxon>
        <taxon>Collybia</taxon>
    </lineage>
</organism>
<accession>A0A9P5XYB6</accession>
<keyword evidence="2" id="KW-1185">Reference proteome</keyword>
<dbReference type="EMBL" id="MU150319">
    <property type="protein sequence ID" value="KAF9459304.1"/>
    <property type="molecule type" value="Genomic_DNA"/>
</dbReference>
<dbReference type="Proteomes" id="UP000807353">
    <property type="component" value="Unassembled WGS sequence"/>
</dbReference>
<protein>
    <submittedName>
        <fullName evidence="1">Uncharacterized protein</fullName>
    </submittedName>
</protein>
<evidence type="ECO:0000313" key="1">
    <source>
        <dbReference type="EMBL" id="KAF9459304.1"/>
    </source>
</evidence>
<gene>
    <name evidence="1" type="ORF">BDZ94DRAFT_1268607</name>
</gene>
<dbReference type="AlphaFoldDB" id="A0A9P5XYB6"/>
<proteinExistence type="predicted"/>